<accession>A0A023B9N2</accession>
<dbReference type="GO" id="GO:0004001">
    <property type="term" value="F:adenosine kinase activity"/>
    <property type="evidence" value="ECO:0007669"/>
    <property type="project" value="UniProtKB-UniRule"/>
</dbReference>
<evidence type="ECO:0000256" key="2">
    <source>
        <dbReference type="ARBA" id="ARBA00004801"/>
    </source>
</evidence>
<sequence>MIACAIFCNPILDLIKGECSDDWYQSYNLSKDGYQMYDADKNNDLFDTLINDPCVIRLPGGSGQNTARMLAACLKGESEVAFVGCVGGRKTASGPELDPYASVMKETAESIPGLRCYYDVSAEEPTGTCAVSIAKENRSLCTRLGATAKLGKQYVESLESVWRTAQVVCVTGFFVTADGPSMRRVASTAHEAGRTLVLTLSAPFIVDMFTADVKFCAKLANILIGNESEWEAFRNANACKTVQDAMTCWTLSNQDTTTEFGPKRDEVLTTGSDVDHPPTEHPVSALPASGLPDTQSPSPALRLAVCTRGDQDTWVTLLTQDGPVSATFPVPPVSDIVDTNGCGDAFLGGLIAVLVQKGTAPGKQLALDDVAEALGKANACARLILGTNGFDFRPEQVQ</sequence>
<feature type="domain" description="Carbohydrate kinase PfkB" evidence="13">
    <location>
        <begin position="36"/>
        <end position="246"/>
    </location>
</feature>
<dbReference type="AlphaFoldDB" id="A0A023B9N2"/>
<evidence type="ECO:0000256" key="6">
    <source>
        <dbReference type="ARBA" id="ARBA00022726"/>
    </source>
</evidence>
<dbReference type="UniPathway" id="UPA00588">
    <property type="reaction ID" value="UER00659"/>
</dbReference>
<comment type="cofactor">
    <cofactor evidence="1 11">
        <name>Mg(2+)</name>
        <dbReference type="ChEBI" id="CHEBI:18420"/>
    </cofactor>
</comment>
<keyword evidence="6 11" id="KW-0660">Purine salvage</keyword>
<keyword evidence="9 11" id="KW-0067">ATP-binding</keyword>
<feature type="active site" description="Proton acceptor" evidence="10">
    <location>
        <position position="344"/>
    </location>
</feature>
<dbReference type="Proteomes" id="UP000019763">
    <property type="component" value="Unassembled WGS sequence"/>
</dbReference>
<dbReference type="Gene3D" id="3.30.1110.10">
    <property type="match status" value="1"/>
</dbReference>
<keyword evidence="15" id="KW-1185">Reference proteome</keyword>
<dbReference type="EMBL" id="AFNH02000382">
    <property type="protein sequence ID" value="EZG73072.1"/>
    <property type="molecule type" value="Genomic_DNA"/>
</dbReference>
<dbReference type="OrthoDB" id="432447at2759"/>
<dbReference type="PANTHER" id="PTHR45769:SF3">
    <property type="entry name" value="ADENOSINE KINASE"/>
    <property type="match status" value="1"/>
</dbReference>
<evidence type="ECO:0000256" key="5">
    <source>
        <dbReference type="ARBA" id="ARBA00022679"/>
    </source>
</evidence>
<evidence type="ECO:0000256" key="10">
    <source>
        <dbReference type="PIRSR" id="PIRSR601805-1"/>
    </source>
</evidence>
<evidence type="ECO:0000256" key="12">
    <source>
        <dbReference type="SAM" id="MobiDB-lite"/>
    </source>
</evidence>
<dbReference type="VEuPathDB" id="CryptoDB:GNI_049280"/>
<gene>
    <name evidence="14" type="ORF">GNI_049280</name>
</gene>
<dbReference type="GeneID" id="22911786"/>
<dbReference type="GO" id="GO:0006166">
    <property type="term" value="P:purine ribonucleoside salvage"/>
    <property type="evidence" value="ECO:0007669"/>
    <property type="project" value="UniProtKB-KW"/>
</dbReference>
<protein>
    <recommendedName>
        <fullName evidence="4 11">Adenosine kinase</fullName>
        <shortName evidence="11">AK</shortName>
        <ecNumber evidence="4 11">2.7.1.20</ecNumber>
    </recommendedName>
    <alternativeName>
        <fullName evidence="11">Adenosine 5'-phosphotransferase</fullName>
    </alternativeName>
</protein>
<comment type="function">
    <text evidence="11">ATP dependent phosphorylation of adenosine and other related nucleoside analogs to monophosphate derivatives.</text>
</comment>
<feature type="compositionally biased region" description="Basic and acidic residues" evidence="12">
    <location>
        <begin position="261"/>
        <end position="279"/>
    </location>
</feature>
<dbReference type="Pfam" id="PF00294">
    <property type="entry name" value="PfkB"/>
    <property type="match status" value="2"/>
</dbReference>
<evidence type="ECO:0000256" key="7">
    <source>
        <dbReference type="ARBA" id="ARBA00022741"/>
    </source>
</evidence>
<dbReference type="SUPFAM" id="SSF53613">
    <property type="entry name" value="Ribokinase-like"/>
    <property type="match status" value="1"/>
</dbReference>
<comment type="similarity">
    <text evidence="3 11">Belongs to the carbohydrate kinase PfkB family.</text>
</comment>
<keyword evidence="7 11" id="KW-0547">Nucleotide-binding</keyword>
<dbReference type="GO" id="GO:0044209">
    <property type="term" value="P:AMP salvage"/>
    <property type="evidence" value="ECO:0007669"/>
    <property type="project" value="UniProtKB-UniRule"/>
</dbReference>
<dbReference type="GO" id="GO:0005524">
    <property type="term" value="F:ATP binding"/>
    <property type="evidence" value="ECO:0007669"/>
    <property type="project" value="UniProtKB-UniRule"/>
</dbReference>
<dbReference type="InterPro" id="IPR001805">
    <property type="entry name" value="Adenokinase"/>
</dbReference>
<name>A0A023B9N2_GRENI</name>
<evidence type="ECO:0000256" key="9">
    <source>
        <dbReference type="ARBA" id="ARBA00022840"/>
    </source>
</evidence>
<dbReference type="PANTHER" id="PTHR45769">
    <property type="entry name" value="ADENOSINE KINASE"/>
    <property type="match status" value="1"/>
</dbReference>
<dbReference type="Gene3D" id="3.40.1190.20">
    <property type="match status" value="1"/>
</dbReference>
<dbReference type="eggNOG" id="KOG2854">
    <property type="taxonomic scope" value="Eukaryota"/>
</dbReference>
<evidence type="ECO:0000313" key="14">
    <source>
        <dbReference type="EMBL" id="EZG73072.1"/>
    </source>
</evidence>
<evidence type="ECO:0000259" key="13">
    <source>
        <dbReference type="Pfam" id="PF00294"/>
    </source>
</evidence>
<dbReference type="InterPro" id="IPR029056">
    <property type="entry name" value="Ribokinase-like"/>
</dbReference>
<organism evidence="14 15">
    <name type="scientific">Gregarina niphandrodes</name>
    <name type="common">Septate eugregarine</name>
    <dbReference type="NCBI Taxonomy" id="110365"/>
    <lineage>
        <taxon>Eukaryota</taxon>
        <taxon>Sar</taxon>
        <taxon>Alveolata</taxon>
        <taxon>Apicomplexa</taxon>
        <taxon>Conoidasida</taxon>
        <taxon>Gregarinasina</taxon>
        <taxon>Eugregarinorida</taxon>
        <taxon>Gregarinidae</taxon>
        <taxon>Gregarina</taxon>
    </lineage>
</organism>
<evidence type="ECO:0000256" key="3">
    <source>
        <dbReference type="ARBA" id="ARBA00010688"/>
    </source>
</evidence>
<comment type="caution">
    <text evidence="14">The sequence shown here is derived from an EMBL/GenBank/DDBJ whole genome shotgun (WGS) entry which is preliminary data.</text>
</comment>
<dbReference type="GO" id="GO:0005829">
    <property type="term" value="C:cytosol"/>
    <property type="evidence" value="ECO:0007669"/>
    <property type="project" value="TreeGrafter"/>
</dbReference>
<evidence type="ECO:0000256" key="1">
    <source>
        <dbReference type="ARBA" id="ARBA00001946"/>
    </source>
</evidence>
<dbReference type="EC" id="2.7.1.20" evidence="4 11"/>
<evidence type="ECO:0000313" key="15">
    <source>
        <dbReference type="Proteomes" id="UP000019763"/>
    </source>
</evidence>
<evidence type="ECO:0000256" key="8">
    <source>
        <dbReference type="ARBA" id="ARBA00022777"/>
    </source>
</evidence>
<reference evidence="14" key="1">
    <citation type="submission" date="2013-12" db="EMBL/GenBank/DDBJ databases">
        <authorList>
            <person name="Omoto C.K."/>
            <person name="Sibley D."/>
            <person name="Venepally P."/>
            <person name="Hadjithomas M."/>
            <person name="Karamycheva S."/>
            <person name="Brunk B."/>
            <person name="Roos D."/>
            <person name="Caler E."/>
            <person name="Lorenzi H."/>
        </authorList>
    </citation>
    <scope>NUCLEOTIDE SEQUENCE</scope>
</reference>
<proteinExistence type="inferred from homology"/>
<comment type="pathway">
    <text evidence="2 11">Purine metabolism; AMP biosynthesis via salvage pathway; AMP from adenosine: step 1/1.</text>
</comment>
<keyword evidence="11" id="KW-0460">Magnesium</keyword>
<evidence type="ECO:0000256" key="11">
    <source>
        <dbReference type="RuleBase" id="RU368116"/>
    </source>
</evidence>
<comment type="catalytic activity">
    <reaction evidence="11">
        <text>adenosine + ATP = AMP + ADP + H(+)</text>
        <dbReference type="Rhea" id="RHEA:20824"/>
        <dbReference type="ChEBI" id="CHEBI:15378"/>
        <dbReference type="ChEBI" id="CHEBI:16335"/>
        <dbReference type="ChEBI" id="CHEBI:30616"/>
        <dbReference type="ChEBI" id="CHEBI:456215"/>
        <dbReference type="ChEBI" id="CHEBI:456216"/>
        <dbReference type="EC" id="2.7.1.20"/>
    </reaction>
</comment>
<dbReference type="OMA" id="CPVLCFQ"/>
<dbReference type="InterPro" id="IPR011611">
    <property type="entry name" value="PfkB_dom"/>
</dbReference>
<feature type="domain" description="Carbohydrate kinase PfkB" evidence="13">
    <location>
        <begin position="303"/>
        <end position="389"/>
    </location>
</feature>
<dbReference type="GO" id="GO:0005634">
    <property type="term" value="C:nucleus"/>
    <property type="evidence" value="ECO:0007669"/>
    <property type="project" value="TreeGrafter"/>
</dbReference>
<dbReference type="RefSeq" id="XP_011129664.1">
    <property type="nucleotide sequence ID" value="XM_011131362.1"/>
</dbReference>
<feature type="region of interest" description="Disordered" evidence="12">
    <location>
        <begin position="257"/>
        <end position="296"/>
    </location>
</feature>
<dbReference type="GO" id="GO:0006144">
    <property type="term" value="P:purine nucleobase metabolic process"/>
    <property type="evidence" value="ECO:0007669"/>
    <property type="project" value="TreeGrafter"/>
</dbReference>
<evidence type="ECO:0000256" key="4">
    <source>
        <dbReference type="ARBA" id="ARBA00012119"/>
    </source>
</evidence>
<keyword evidence="8 11" id="KW-0418">Kinase</keyword>
<keyword evidence="5 11" id="KW-0808">Transferase</keyword>
<dbReference type="CDD" id="cd01168">
    <property type="entry name" value="adenosine_kinase"/>
    <property type="match status" value="1"/>
</dbReference>